<feature type="region of interest" description="Disordered" evidence="1">
    <location>
        <begin position="193"/>
        <end position="215"/>
    </location>
</feature>
<proteinExistence type="predicted"/>
<feature type="compositionally biased region" description="Basic and acidic residues" evidence="1">
    <location>
        <begin position="110"/>
        <end position="123"/>
    </location>
</feature>
<keyword evidence="3" id="KW-1185">Reference proteome</keyword>
<protein>
    <submittedName>
        <fullName evidence="2">Uncharacterized protein</fullName>
    </submittedName>
</protein>
<evidence type="ECO:0000313" key="2">
    <source>
        <dbReference type="EMBL" id="GGJ44534.1"/>
    </source>
</evidence>
<accession>A0ABQ2D3F7</accession>
<feature type="compositionally biased region" description="Polar residues" evidence="1">
    <location>
        <begin position="193"/>
        <end position="203"/>
    </location>
</feature>
<comment type="caution">
    <text evidence="2">The sequence shown here is derived from an EMBL/GenBank/DDBJ whole genome shotgun (WGS) entry which is preliminary data.</text>
</comment>
<evidence type="ECO:0000313" key="3">
    <source>
        <dbReference type="Proteomes" id="UP000632222"/>
    </source>
</evidence>
<dbReference type="EMBL" id="BMOD01000014">
    <property type="protein sequence ID" value="GGJ44534.1"/>
    <property type="molecule type" value="Genomic_DNA"/>
</dbReference>
<evidence type="ECO:0000256" key="1">
    <source>
        <dbReference type="SAM" id="MobiDB-lite"/>
    </source>
</evidence>
<gene>
    <name evidence="2" type="ORF">GCM10008938_33420</name>
</gene>
<organism evidence="2 3">
    <name type="scientific">Deinococcus roseus</name>
    <dbReference type="NCBI Taxonomy" id="392414"/>
    <lineage>
        <taxon>Bacteria</taxon>
        <taxon>Thermotogati</taxon>
        <taxon>Deinococcota</taxon>
        <taxon>Deinococci</taxon>
        <taxon>Deinococcales</taxon>
        <taxon>Deinococcaceae</taxon>
        <taxon>Deinococcus</taxon>
    </lineage>
</organism>
<dbReference type="Proteomes" id="UP000632222">
    <property type="component" value="Unassembled WGS sequence"/>
</dbReference>
<feature type="region of interest" description="Disordered" evidence="1">
    <location>
        <begin position="1"/>
        <end position="26"/>
    </location>
</feature>
<feature type="compositionally biased region" description="Basic and acidic residues" evidence="1">
    <location>
        <begin position="1"/>
        <end position="10"/>
    </location>
</feature>
<reference evidence="3" key="1">
    <citation type="journal article" date="2019" name="Int. J. Syst. Evol. Microbiol.">
        <title>The Global Catalogue of Microorganisms (GCM) 10K type strain sequencing project: providing services to taxonomists for standard genome sequencing and annotation.</title>
        <authorList>
            <consortium name="The Broad Institute Genomics Platform"/>
            <consortium name="The Broad Institute Genome Sequencing Center for Infectious Disease"/>
            <person name="Wu L."/>
            <person name="Ma J."/>
        </authorList>
    </citation>
    <scope>NUCLEOTIDE SEQUENCE [LARGE SCALE GENOMIC DNA]</scope>
    <source>
        <strain evidence="3">JCM 14370</strain>
    </source>
</reference>
<sequence>MTLHAHHLEETSIASTDGQATKGPALQRAKATRALIQHVLEIGLIDGSTQLSKSGKNIVFKEPMLGHNDLASDLGRALAQIKASSLADTYQQLALQPIADTLPEFKKSERASKAATARKEKALAEASAAQQKADQELREKQDLLDPHLDRAYQQAKSGQQPSLLLQEKISEYGSAPQRKRLKAILGIASSNQQALAEETQQPTRAPAPRKTPNPRHLYLSRQVPPLNVAVRHLGQVVVYYELGKEWRLSENDPSLYGHEFLGHEGEKVQFAYHRAPTPQQIQELEEKEARREIQEHQARAFRQALRMVATWVVQGNETTQTDSSDVVIWNNQHGSYWDNQQLSQRGDALVFRHFHWEPFDEVWRETVHIRDAACATEEIKQNLRTLQELARMHDVFRPGHILI</sequence>
<feature type="region of interest" description="Disordered" evidence="1">
    <location>
        <begin position="110"/>
        <end position="137"/>
    </location>
</feature>
<dbReference type="RefSeq" id="WP_189004428.1">
    <property type="nucleotide sequence ID" value="NZ_BMOD01000014.1"/>
</dbReference>
<name>A0ABQ2D3F7_9DEIO</name>